<dbReference type="InterPro" id="IPR000203">
    <property type="entry name" value="GPS"/>
</dbReference>
<dbReference type="Gene3D" id="2.60.40.60">
    <property type="entry name" value="Cadherins"/>
    <property type="match status" value="9"/>
</dbReference>
<feature type="domain" description="Cadherin" evidence="31">
    <location>
        <begin position="413"/>
        <end position="520"/>
    </location>
</feature>
<keyword evidence="10" id="KW-0130">Cell adhesion</keyword>
<comment type="subcellular location">
    <subcellularLocation>
        <location evidence="2">Cell membrane</location>
        <topology evidence="2">Multi-pass membrane protein</topology>
    </subcellularLocation>
    <subcellularLocation>
        <location evidence="1">Membrane</location>
        <topology evidence="1">Single-pass membrane protein</topology>
    </subcellularLocation>
</comment>
<dbReference type="GO" id="GO:0004930">
    <property type="term" value="F:G protein-coupled receptor activity"/>
    <property type="evidence" value="ECO:0007669"/>
    <property type="project" value="UniProtKB-KW"/>
</dbReference>
<dbReference type="Pfam" id="PF02793">
    <property type="entry name" value="HRM"/>
    <property type="match status" value="1"/>
</dbReference>
<evidence type="ECO:0000313" key="33">
    <source>
        <dbReference type="Proteomes" id="UP000549394"/>
    </source>
</evidence>
<evidence type="ECO:0000256" key="20">
    <source>
        <dbReference type="PROSITE-ProRule" id="PRU00076"/>
    </source>
</evidence>
<dbReference type="CDD" id="cd11304">
    <property type="entry name" value="Cadherin_repeat"/>
    <property type="match status" value="9"/>
</dbReference>
<dbReference type="FunFam" id="2.10.25.10:FF:000247">
    <property type="entry name" value="Delta/notch like EGF repeat containing"/>
    <property type="match status" value="1"/>
</dbReference>
<organism evidence="32 33">
    <name type="scientific">Dimorphilus gyrociliatus</name>
    <dbReference type="NCBI Taxonomy" id="2664684"/>
    <lineage>
        <taxon>Eukaryota</taxon>
        <taxon>Metazoa</taxon>
        <taxon>Spiralia</taxon>
        <taxon>Lophotrochozoa</taxon>
        <taxon>Annelida</taxon>
        <taxon>Polychaeta</taxon>
        <taxon>Polychaeta incertae sedis</taxon>
        <taxon>Dinophilidae</taxon>
        <taxon>Dimorphilus</taxon>
    </lineage>
</organism>
<keyword evidence="3" id="KW-0217">Developmental protein</keyword>
<dbReference type="PROSITE" id="PS50261">
    <property type="entry name" value="G_PROTEIN_RECEP_F2_4"/>
    <property type="match status" value="1"/>
</dbReference>
<dbReference type="FunFam" id="2.60.40.60:FF:000013">
    <property type="entry name" value="Cadherin EGF LAG seven-pass G-type receptor"/>
    <property type="match status" value="1"/>
</dbReference>
<dbReference type="SMART" id="SM00008">
    <property type="entry name" value="HormR"/>
    <property type="match status" value="1"/>
</dbReference>
<evidence type="ECO:0000256" key="2">
    <source>
        <dbReference type="ARBA" id="ARBA00004651"/>
    </source>
</evidence>
<evidence type="ECO:0000256" key="19">
    <source>
        <dbReference type="PROSITE-ProRule" id="PRU00043"/>
    </source>
</evidence>
<sequence length="2706" mass="302281">MKFTKAKLFFVNFYLYLLANFQLSSLTNIVFNGNINENWTYDVNSQFLHMSNGVLYSMKCSPETVEFTAQNIFTKDESRSFLKFDCKSSVKVNVQVLVNSTQCISIFDLSNYLPTDILKNAQSYEPFITERTISVVRSTGKVYARESPCIPTQFVILVMTDNFQRIPVEIILKDRPNNHVRLRRSVNTRPVFKFSFYKETVMEERNPGITVATIVASDPDGNLEGVLTYSLIGQRNALSETMFEVDENSGRISTSKKLDRESISTHYFHLIARDRSRNPKSATATVEISVLDDNDHSPKFEQPNGIYTLAVKEDFDVDGIIHTVVATDNDEGNNAKLTYEIISDSKLVLDTFKIDSSDGRLSLKKKLDREVTGYYEFSIRATDKADKITERKSSTALVKLTIFDVNDNFPQWTKSSYSVEVSEKIDVKRRPVIAQVKATDIDKGNNAIVVYTIQSGNENQIFSLDKTTGDLSILKPLDYESNNKNFNLIIRATDQGESKLSNITTLTINVLDENDNAPNFTSSLIRVPVKESKPVNEVVYEFRAYDRDSGINSQLVYRITSDNKNTVPFNLNETTGQLTVKTPLDRETASFFKLTITAWDKGIPPKSAEVVVDINVIDVNDNAPVFSSRYYSKEIPENIAVSREVISVMARDDDANENSRMTFRIIKGNTGNSFRLVQKSDTMASIVVTKALNHTVTSQYILEVEARDSGGKTDVTNVIINVTDTNDHAPYFRNLPSVVVVPEDTKVGGWVVHIDAYDKDFGENAKIHYEIEKNDFFAIKPRTGNITVIGELDTEKISSIPLLIYITDSGKPPKANTAQIQFNIKDVNDNSPIFNKKIYKIKISEGARPQSYVTTVMATDLDSGNNGKIKYTFEGGHSGNGAFFMELSTGVIRTNTKLDRETIAAYDLIAVAYDHGIPRRSSTAIVHVELEDINDSIPEFSANSLDLYVAENSKIGTRVGVIQAIDKDEGKNAEVVYSIVKEKDYEYFEIAHQDPANITTTAVFDYEAEKKEFKLTIRAMSLDLFNTVEVTIYVQDRNDFPPIVQDFVIYFNNFPDSFAREIVGYVPAYDPDVSDRLTYSFYERNEAHILHLDSKSGAIKLDPRLNSDRPINATLGVLVSDGINKAKAKCTFISRFVSTEMVRNSVTLSLRGVAQENFLESFYDKLIGGVASAIPTSLLNVFIIDIQDSSRNVLNVTLCVKKGEQNGRDEFYSQIFLKERLYFKRSSVDSATGLELLPFTEEMCITEPCFNFDECTTTPQKGKPGNFIRSRTGTTFFRPIRPVYIHHCHCPRGFTGLKESFDCDYEVDLCYSHPCQNKGTCRSIENDYKCECRHGYIGKNCETYTLDSSFCPPDACKSGSVCQTKATGGYKCKICMNSNNCNSTQDCAFLPDRNDRCELTTRSFASGSFLVFPSLKKRYRFTVELEFSTVEKSGLLFYNGRYNDENDFISLELINGQLEIAFSLGKETVRSRTNTIGILNNGDWHKVTLDYFNKTATVSIGENCVAEAELKLSRAQKCATRATINLDEKCSDDSETCFRFLDIPGPLQLGGLARKVNTNRELRTSQFNGCIRNLRIDGKIVNLDDYTHNSGTKPGCMSKTKKCLSTSCQNGGRCREIWNGIFCDCPDGYGGKTCADFISMPYSFSGKSLATFRKSSHGLRSIKFPWDISFHLRTSQSVSSDVFETQLVSNSGTKYIVQIRIGNNRLEVSIGGKTIFVNNVRVNDGRWHHLSIILLKLVVRFDFDYGSIVYSEKLNQDFSNYIVGDILFGKNLIGCIKNVQVNSRELTKSKLDNIQRSCKLESGCNLIKCPKYSTCEEKFGVAKCICVPGRLGPKCEKICDKYNPCKNNQTCYQDNLVDSGFRCACSKNYIGEFCETFLPDSCPDKWWGVPPFCGPCDCGKLGINSKCDPLTGSCSCDDYQFVNSEGKCEDCRCNVQGSKSPKCTDGKCICIKGVIGKKCNLCADIFAEVTAEGCAVVYDGCPRAFKNGIWWEKTKYNSQDVRNCPLASVGKSYRNCTENGWLEVDLTECMSTVLIPLSEELTKLEEDNLILNTFVVKSLIKEVEIASRLIREFYANDIEILGGILISVLKYESSQSGLNLTHTQDRNFTRNLIQTLGRILDPKLNSIWTKVKSENLAADLLQWMEKYSDTMAKNLKATFTPPFDQIHENVILGMDYIELKNKSTVRLPKFNNKVKSDKFTIKTSIELPLDETGKNDVSSSAVGYVIYKNIGNLLISNFGATGPVFSVNLVDGNVTVHGSQKKPVIMLFDSTYSGNTSNSQCVYWKDSTWVSDGCSKIDKHACACNHLSTYTMLMDAPSKAVSVQVMDDLVFTVYIGLAFCIMCAVACAIILLILRTAKHNSSMIHAQICLCLIAGHLTFLIGIRHVENEFRCKFAAIILHLTHLCALSWILVGAVHFHRRLAELKDIDKGTMKFYYVLGYVLPAIVVAMATGLAADDYGNNGACWLSTSDTLIWSALGPGGFIVLFTLIVLLLAVRTTRTVKHIPDGVKSSIKACAFLLPISTLVSVLCLLTANQAKEAIQHVLGVAAILQGVSLVISFILLDKRVLNALRKKDNKNLSNENVGPQSVLAYHNHLKADEVTNGRIPRINISTTTTTSKSSTWKDTVYSSNFVSYPPALSSDIGTTNFGRDSDSESDDGLPLDASGSSEEDMVIGKLGWPKKYSTQPQLRVLDLPQEPSPPKRPITE</sequence>
<feature type="disulfide bond" evidence="20">
    <location>
        <begin position="1332"/>
        <end position="1341"/>
    </location>
</feature>
<feature type="domain" description="EGF-like" evidence="26">
    <location>
        <begin position="1306"/>
        <end position="1342"/>
    </location>
</feature>
<dbReference type="CDD" id="cd00054">
    <property type="entry name" value="EGF_CA"/>
    <property type="match status" value="3"/>
</dbReference>
<feature type="domain" description="EGF-like" evidence="26">
    <location>
        <begin position="1836"/>
        <end position="1875"/>
    </location>
</feature>
<evidence type="ECO:0000256" key="6">
    <source>
        <dbReference type="ARBA" id="ARBA00022692"/>
    </source>
</evidence>
<dbReference type="InterPro" id="IPR000832">
    <property type="entry name" value="GPCR_2_secretin-like"/>
</dbReference>
<feature type="signal peptide" evidence="24">
    <location>
        <begin position="1"/>
        <end position="26"/>
    </location>
</feature>
<dbReference type="SMART" id="SM00180">
    <property type="entry name" value="EGF_Lam"/>
    <property type="match status" value="2"/>
</dbReference>
<dbReference type="Gene3D" id="2.60.120.200">
    <property type="match status" value="2"/>
</dbReference>
<dbReference type="CDD" id="cd00055">
    <property type="entry name" value="EGF_Lam"/>
    <property type="match status" value="1"/>
</dbReference>
<dbReference type="SMART" id="SM00112">
    <property type="entry name" value="CA"/>
    <property type="match status" value="8"/>
</dbReference>
<keyword evidence="7 24" id="KW-0732">Signal</keyword>
<feature type="transmembrane region" description="Helical" evidence="23">
    <location>
        <begin position="2515"/>
        <end position="2533"/>
    </location>
</feature>
<dbReference type="Gene3D" id="4.10.1240.10">
    <property type="entry name" value="GPCR, family 2, extracellular hormone receptor domain"/>
    <property type="match status" value="1"/>
</dbReference>
<dbReference type="InterPro" id="IPR015919">
    <property type="entry name" value="Cadherin-like_sf"/>
</dbReference>
<dbReference type="Pfam" id="PF00008">
    <property type="entry name" value="EGF"/>
    <property type="match status" value="2"/>
</dbReference>
<evidence type="ECO:0000259" key="30">
    <source>
        <dbReference type="PROSITE" id="PS50261"/>
    </source>
</evidence>
<keyword evidence="11 23" id="KW-1133">Transmembrane helix</keyword>
<dbReference type="PROSITE" id="PS50268">
    <property type="entry name" value="CADHERIN_2"/>
    <property type="match status" value="8"/>
</dbReference>
<feature type="transmembrane region" description="Helical" evidence="23">
    <location>
        <begin position="2329"/>
        <end position="2354"/>
    </location>
</feature>
<dbReference type="PRINTS" id="PR00205">
    <property type="entry name" value="CADHERIN"/>
</dbReference>
<dbReference type="InterPro" id="IPR001881">
    <property type="entry name" value="EGF-like_Ca-bd_dom"/>
</dbReference>
<feature type="domain" description="G-protein coupled receptors family 2 profile 2" evidence="30">
    <location>
        <begin position="2329"/>
        <end position="2563"/>
    </location>
</feature>
<keyword evidence="15" id="KW-0675">Receptor</keyword>
<gene>
    <name evidence="32" type="ORF">DGYR_LOCUS5563</name>
</gene>
<evidence type="ECO:0000259" key="25">
    <source>
        <dbReference type="PROSITE" id="PS50025"/>
    </source>
</evidence>
<feature type="domain" description="Cadherin" evidence="31">
    <location>
        <begin position="193"/>
        <end position="300"/>
    </location>
</feature>
<evidence type="ECO:0000256" key="23">
    <source>
        <dbReference type="SAM" id="Phobius"/>
    </source>
</evidence>
<feature type="compositionally biased region" description="Pro residues" evidence="22">
    <location>
        <begin position="2696"/>
        <end position="2706"/>
    </location>
</feature>
<evidence type="ECO:0000256" key="22">
    <source>
        <dbReference type="SAM" id="MobiDB-lite"/>
    </source>
</evidence>
<dbReference type="PROSITE" id="PS00022">
    <property type="entry name" value="EGF_1"/>
    <property type="match status" value="3"/>
</dbReference>
<dbReference type="GO" id="GO:0007399">
    <property type="term" value="P:nervous system development"/>
    <property type="evidence" value="ECO:0007669"/>
    <property type="project" value="UniProtKB-ARBA"/>
</dbReference>
<feature type="disulfide bond" evidence="21">
    <location>
        <begin position="1950"/>
        <end position="1959"/>
    </location>
</feature>
<feature type="disulfide bond" evidence="21">
    <location>
        <begin position="1931"/>
        <end position="1943"/>
    </location>
</feature>
<evidence type="ECO:0000256" key="1">
    <source>
        <dbReference type="ARBA" id="ARBA00004167"/>
    </source>
</evidence>
<evidence type="ECO:0000259" key="27">
    <source>
        <dbReference type="PROSITE" id="PS50027"/>
    </source>
</evidence>
<dbReference type="Gene3D" id="2.60.220.50">
    <property type="match status" value="1"/>
</dbReference>
<feature type="transmembrane region" description="Helical" evidence="23">
    <location>
        <begin position="2473"/>
        <end position="2495"/>
    </location>
</feature>
<dbReference type="SMART" id="SM00179">
    <property type="entry name" value="EGF_CA"/>
    <property type="match status" value="2"/>
</dbReference>
<dbReference type="GO" id="GO:0007166">
    <property type="term" value="P:cell surface receptor signaling pathway"/>
    <property type="evidence" value="ECO:0007669"/>
    <property type="project" value="InterPro"/>
</dbReference>
<dbReference type="GO" id="GO:0007156">
    <property type="term" value="P:homophilic cell adhesion via plasma membrane adhesion molecules"/>
    <property type="evidence" value="ECO:0007669"/>
    <property type="project" value="InterPro"/>
</dbReference>
<keyword evidence="9 19" id="KW-0106">Calcium</keyword>
<feature type="domain" description="Laminin G" evidence="25">
    <location>
        <begin position="1399"/>
        <end position="1596"/>
    </location>
</feature>
<dbReference type="PROSITE" id="PS50025">
    <property type="entry name" value="LAM_G_DOMAIN"/>
    <property type="match status" value="2"/>
</dbReference>
<dbReference type="SUPFAM" id="SSF57196">
    <property type="entry name" value="EGF/Laminin"/>
    <property type="match status" value="1"/>
</dbReference>
<reference evidence="32 33" key="1">
    <citation type="submission" date="2020-08" db="EMBL/GenBank/DDBJ databases">
        <authorList>
            <person name="Hejnol A."/>
        </authorList>
    </citation>
    <scope>NUCLEOTIDE SEQUENCE [LARGE SCALE GENOMIC DNA]</scope>
</reference>
<feature type="transmembrane region" description="Helical" evidence="23">
    <location>
        <begin position="2366"/>
        <end position="2383"/>
    </location>
</feature>
<dbReference type="InterPro" id="IPR000742">
    <property type="entry name" value="EGF"/>
</dbReference>
<dbReference type="PROSITE" id="PS01248">
    <property type="entry name" value="EGF_LAM_1"/>
    <property type="match status" value="1"/>
</dbReference>
<dbReference type="InterPro" id="IPR002126">
    <property type="entry name" value="Cadherin-like_dom"/>
</dbReference>
<evidence type="ECO:0000256" key="9">
    <source>
        <dbReference type="ARBA" id="ARBA00022837"/>
    </source>
</evidence>
<dbReference type="Pfam" id="PF16489">
    <property type="entry name" value="GAIN"/>
    <property type="match status" value="1"/>
</dbReference>
<dbReference type="PROSITE" id="PS50221">
    <property type="entry name" value="GAIN_B"/>
    <property type="match status" value="1"/>
</dbReference>
<evidence type="ECO:0000256" key="15">
    <source>
        <dbReference type="ARBA" id="ARBA00023170"/>
    </source>
</evidence>
<dbReference type="SMART" id="SM00303">
    <property type="entry name" value="GPS"/>
    <property type="match status" value="1"/>
</dbReference>
<evidence type="ECO:0000256" key="4">
    <source>
        <dbReference type="ARBA" id="ARBA00022475"/>
    </source>
</evidence>
<evidence type="ECO:0000256" key="16">
    <source>
        <dbReference type="ARBA" id="ARBA00023180"/>
    </source>
</evidence>
<keyword evidence="8" id="KW-0677">Repeat</keyword>
<proteinExistence type="predicted"/>
<dbReference type="Proteomes" id="UP000549394">
    <property type="component" value="Unassembled WGS sequence"/>
</dbReference>
<dbReference type="InterPro" id="IPR002049">
    <property type="entry name" value="LE_dom"/>
</dbReference>
<dbReference type="GO" id="GO:0005886">
    <property type="term" value="C:plasma membrane"/>
    <property type="evidence" value="ECO:0007669"/>
    <property type="project" value="UniProtKB-SubCell"/>
</dbReference>
<dbReference type="FunFam" id="2.60.40.60:FF:000020">
    <property type="entry name" value="Dachsous cadherin-related 1b"/>
    <property type="match status" value="3"/>
</dbReference>
<dbReference type="EMBL" id="CAJFCJ010000007">
    <property type="protein sequence ID" value="CAD5116988.1"/>
    <property type="molecule type" value="Genomic_DNA"/>
</dbReference>
<dbReference type="Pfam" id="PF02210">
    <property type="entry name" value="Laminin_G_2"/>
    <property type="match status" value="1"/>
</dbReference>
<dbReference type="GO" id="GO:0120025">
    <property type="term" value="C:plasma membrane bounded cell projection"/>
    <property type="evidence" value="ECO:0007669"/>
    <property type="project" value="UniProtKB-ARBA"/>
</dbReference>
<dbReference type="GO" id="GO:0005509">
    <property type="term" value="F:calcium ion binding"/>
    <property type="evidence" value="ECO:0007669"/>
    <property type="project" value="UniProtKB-UniRule"/>
</dbReference>
<keyword evidence="4" id="KW-1003">Cell membrane</keyword>
<evidence type="ECO:0000256" key="12">
    <source>
        <dbReference type="ARBA" id="ARBA00023040"/>
    </source>
</evidence>
<protein>
    <submittedName>
        <fullName evidence="32">DgyrCDS5822</fullName>
    </submittedName>
</protein>
<evidence type="ECO:0000256" key="8">
    <source>
        <dbReference type="ARBA" id="ARBA00022737"/>
    </source>
</evidence>
<keyword evidence="16" id="KW-0325">Glycoprotein</keyword>
<dbReference type="SMART" id="SM00282">
    <property type="entry name" value="LamG"/>
    <property type="match status" value="2"/>
</dbReference>
<dbReference type="PROSITE" id="PS50026">
    <property type="entry name" value="EGF_3"/>
    <property type="match status" value="3"/>
</dbReference>
<dbReference type="InterPro" id="IPR017981">
    <property type="entry name" value="GPCR_2-like_7TM"/>
</dbReference>
<dbReference type="SUPFAM" id="SSF111418">
    <property type="entry name" value="Hormone receptor domain"/>
    <property type="match status" value="1"/>
</dbReference>
<dbReference type="OrthoDB" id="26203at2759"/>
<evidence type="ECO:0000259" key="29">
    <source>
        <dbReference type="PROSITE" id="PS50227"/>
    </source>
</evidence>
<dbReference type="PANTHER" id="PTHR24026">
    <property type="entry name" value="FAT ATYPICAL CADHERIN-RELATED"/>
    <property type="match status" value="1"/>
</dbReference>
<dbReference type="Pfam" id="PF00002">
    <property type="entry name" value="7tm_2"/>
    <property type="match status" value="1"/>
</dbReference>
<feature type="domain" description="Cadherin" evidence="31">
    <location>
        <begin position="733"/>
        <end position="834"/>
    </location>
</feature>
<keyword evidence="18 21" id="KW-0424">Laminin EGF-like domain</keyword>
<dbReference type="PROSITE" id="PS01186">
    <property type="entry name" value="EGF_2"/>
    <property type="match status" value="2"/>
</dbReference>
<comment type="caution">
    <text evidence="32">The sequence shown here is derived from an EMBL/GenBank/DDBJ whole genome shotgun (WGS) entry which is preliminary data.</text>
</comment>
<dbReference type="InterPro" id="IPR032471">
    <property type="entry name" value="AGRL2-4_GAIN_subdom_A"/>
</dbReference>
<evidence type="ECO:0000256" key="21">
    <source>
        <dbReference type="PROSITE-ProRule" id="PRU00460"/>
    </source>
</evidence>
<feature type="domain" description="EGF-like" evidence="26">
    <location>
        <begin position="1599"/>
        <end position="1635"/>
    </location>
</feature>
<dbReference type="PROSITE" id="PS50227">
    <property type="entry name" value="G_PROTEIN_RECEP_F2_3"/>
    <property type="match status" value="1"/>
</dbReference>
<evidence type="ECO:0000259" key="31">
    <source>
        <dbReference type="PROSITE" id="PS50268"/>
    </source>
</evidence>
<dbReference type="Gene3D" id="1.20.1070.10">
    <property type="entry name" value="Rhodopsin 7-helix transmembrane proteins"/>
    <property type="match status" value="1"/>
</dbReference>
<evidence type="ECO:0000256" key="17">
    <source>
        <dbReference type="ARBA" id="ARBA00023224"/>
    </source>
</evidence>
<evidence type="ECO:0000256" key="3">
    <source>
        <dbReference type="ARBA" id="ARBA00022473"/>
    </source>
</evidence>
<keyword evidence="5 20" id="KW-0245">EGF-like domain</keyword>
<keyword evidence="17" id="KW-0807">Transducer</keyword>
<evidence type="ECO:0000256" key="18">
    <source>
        <dbReference type="ARBA" id="ARBA00023292"/>
    </source>
</evidence>
<dbReference type="SUPFAM" id="SSF49899">
    <property type="entry name" value="Concanavalin A-like lectins/glucanases"/>
    <property type="match status" value="2"/>
</dbReference>
<feature type="disulfide bond" evidence="20">
    <location>
        <begin position="1865"/>
        <end position="1874"/>
    </location>
</feature>
<dbReference type="FunFam" id="2.60.40.60:FF:000039">
    <property type="entry name" value="FAT atypical cadherin 3"/>
    <property type="match status" value="2"/>
</dbReference>
<evidence type="ECO:0000256" key="13">
    <source>
        <dbReference type="ARBA" id="ARBA00023136"/>
    </source>
</evidence>
<dbReference type="Pfam" id="PF00053">
    <property type="entry name" value="EGF_laminin"/>
    <property type="match status" value="1"/>
</dbReference>
<feature type="region of interest" description="Disordered" evidence="22">
    <location>
        <begin position="2642"/>
        <end position="2706"/>
    </location>
</feature>
<dbReference type="InterPro" id="IPR020894">
    <property type="entry name" value="Cadherin_CS"/>
</dbReference>
<comment type="caution">
    <text evidence="20">Lacks conserved residue(s) required for the propagation of feature annotation.</text>
</comment>
<evidence type="ECO:0000259" key="28">
    <source>
        <dbReference type="PROSITE" id="PS50221"/>
    </source>
</evidence>
<feature type="transmembrane region" description="Helical" evidence="23">
    <location>
        <begin position="2434"/>
        <end position="2453"/>
    </location>
</feature>
<dbReference type="CDD" id="cd00110">
    <property type="entry name" value="LamG"/>
    <property type="match status" value="2"/>
</dbReference>
<evidence type="ECO:0000256" key="11">
    <source>
        <dbReference type="ARBA" id="ARBA00022989"/>
    </source>
</evidence>
<evidence type="ECO:0000256" key="5">
    <source>
        <dbReference type="ARBA" id="ARBA00022536"/>
    </source>
</evidence>
<dbReference type="SMART" id="SM00181">
    <property type="entry name" value="EGF"/>
    <property type="match status" value="5"/>
</dbReference>
<keyword evidence="12" id="KW-0297">G-protein coupled receptor</keyword>
<feature type="transmembrane region" description="Helical" evidence="23">
    <location>
        <begin position="2395"/>
        <end position="2414"/>
    </location>
</feature>
<dbReference type="FunFam" id="2.60.40.60:FF:000104">
    <property type="entry name" value="cadherin-23 isoform X1"/>
    <property type="match status" value="1"/>
</dbReference>
<keyword evidence="14 20" id="KW-1015">Disulfide bond</keyword>
<feature type="domain" description="Cadherin" evidence="31">
    <location>
        <begin position="835"/>
        <end position="940"/>
    </location>
</feature>
<dbReference type="PANTHER" id="PTHR24026:SF51">
    <property type="entry name" value="PROTOCADHERIN-LIKE WING POLARITY PROTEIN STAN"/>
    <property type="match status" value="1"/>
</dbReference>
<dbReference type="InterPro" id="IPR056286">
    <property type="entry name" value="Cadherin_CELSR1-3_9th"/>
</dbReference>
<keyword evidence="33" id="KW-1185">Reference proteome</keyword>
<feature type="domain" description="G-protein coupled receptors family 2 profile 1" evidence="29">
    <location>
        <begin position="1961"/>
        <end position="2033"/>
    </location>
</feature>
<feature type="transmembrane region" description="Helical" evidence="23">
    <location>
        <begin position="2539"/>
        <end position="2562"/>
    </location>
</feature>
<dbReference type="InterPro" id="IPR036445">
    <property type="entry name" value="GPCR_2_extracell_dom_sf"/>
</dbReference>
<evidence type="ECO:0000256" key="24">
    <source>
        <dbReference type="SAM" id="SignalP"/>
    </source>
</evidence>
<feature type="chain" id="PRO_5029687274" evidence="24">
    <location>
        <begin position="27"/>
        <end position="2706"/>
    </location>
</feature>
<dbReference type="SUPFAM" id="SSF49313">
    <property type="entry name" value="Cadherin-like"/>
    <property type="match status" value="9"/>
</dbReference>
<feature type="disulfide bond" evidence="20">
    <location>
        <begin position="1625"/>
        <end position="1634"/>
    </location>
</feature>
<dbReference type="InterPro" id="IPR046338">
    <property type="entry name" value="GAIN_dom_sf"/>
</dbReference>
<evidence type="ECO:0000256" key="10">
    <source>
        <dbReference type="ARBA" id="ARBA00022889"/>
    </source>
</evidence>
<keyword evidence="6 23" id="KW-0812">Transmembrane</keyword>
<evidence type="ECO:0000259" key="26">
    <source>
        <dbReference type="PROSITE" id="PS50026"/>
    </source>
</evidence>
<feature type="domain" description="Cadherin" evidence="31">
    <location>
        <begin position="521"/>
        <end position="626"/>
    </location>
</feature>
<name>A0A7I8VMN9_9ANNE</name>
<accession>A0A7I8VMN9</accession>
<feature type="domain" description="Cadherin" evidence="31">
    <location>
        <begin position="303"/>
        <end position="412"/>
    </location>
</feature>
<dbReference type="Gene3D" id="2.10.25.10">
    <property type="entry name" value="Laminin"/>
    <property type="match status" value="3"/>
</dbReference>
<feature type="domain" description="Cadherin" evidence="31">
    <location>
        <begin position="627"/>
        <end position="732"/>
    </location>
</feature>
<evidence type="ECO:0000256" key="7">
    <source>
        <dbReference type="ARBA" id="ARBA00022729"/>
    </source>
</evidence>
<dbReference type="InterPro" id="IPR001879">
    <property type="entry name" value="GPCR_2_extracellular_dom"/>
</dbReference>
<dbReference type="InterPro" id="IPR013320">
    <property type="entry name" value="ConA-like_dom_sf"/>
</dbReference>
<feature type="domain" description="Cadherin" evidence="31">
    <location>
        <begin position="941"/>
        <end position="1044"/>
    </location>
</feature>
<evidence type="ECO:0000256" key="14">
    <source>
        <dbReference type="ARBA" id="ARBA00023157"/>
    </source>
</evidence>
<dbReference type="FunFam" id="4.10.1240.10:FF:000021">
    <property type="entry name" value="Cadherin EGF LAG seven-pass G-type receptor"/>
    <property type="match status" value="1"/>
</dbReference>
<dbReference type="InterPro" id="IPR001791">
    <property type="entry name" value="Laminin_G"/>
</dbReference>
<feature type="domain" description="Laminin G" evidence="25">
    <location>
        <begin position="1639"/>
        <end position="1804"/>
    </location>
</feature>
<evidence type="ECO:0000313" key="32">
    <source>
        <dbReference type="EMBL" id="CAD5116988.1"/>
    </source>
</evidence>
<dbReference type="Pfam" id="PF00028">
    <property type="entry name" value="Cadherin"/>
    <property type="match status" value="8"/>
</dbReference>
<keyword evidence="13 23" id="KW-0472">Membrane</keyword>
<dbReference type="Pfam" id="PF23592">
    <property type="entry name" value="Cadherin_CELSR2_9th"/>
    <property type="match status" value="1"/>
</dbReference>
<feature type="domain" description="GAIN-B" evidence="28">
    <location>
        <begin position="2183"/>
        <end position="2320"/>
    </location>
</feature>
<dbReference type="PROSITE" id="PS00232">
    <property type="entry name" value="CADHERIN_1"/>
    <property type="match status" value="2"/>
</dbReference>
<feature type="domain" description="Laminin EGF-like" evidence="27">
    <location>
        <begin position="1931"/>
        <end position="1976"/>
    </location>
</feature>
<dbReference type="InterPro" id="IPR057244">
    <property type="entry name" value="GAIN_B"/>
</dbReference>
<dbReference type="PROSITE" id="PS50027">
    <property type="entry name" value="EGF_LAM_2"/>
    <property type="match status" value="1"/>
</dbReference>